<feature type="binding site" evidence="6">
    <location>
        <position position="327"/>
    </location>
    <ligand>
        <name>substrate</name>
    </ligand>
</feature>
<dbReference type="Pfam" id="PF00814">
    <property type="entry name" value="TsaD"/>
    <property type="match status" value="2"/>
</dbReference>
<gene>
    <name evidence="6" type="primary">tsaD</name>
    <name evidence="8" type="ORF">A2592_03585</name>
</gene>
<dbReference type="HAMAP" id="MF_01445">
    <property type="entry name" value="TsaD"/>
    <property type="match status" value="1"/>
</dbReference>
<evidence type="ECO:0000256" key="6">
    <source>
        <dbReference type="HAMAP-Rule" id="MF_01445"/>
    </source>
</evidence>
<evidence type="ECO:0000259" key="7">
    <source>
        <dbReference type="Pfam" id="PF00814"/>
    </source>
</evidence>
<keyword evidence="4 6" id="KW-0012">Acyltransferase</keyword>
<evidence type="ECO:0000256" key="1">
    <source>
        <dbReference type="ARBA" id="ARBA00022679"/>
    </source>
</evidence>
<keyword evidence="1 6" id="KW-0808">Transferase</keyword>
<evidence type="ECO:0000256" key="5">
    <source>
        <dbReference type="ARBA" id="ARBA00048117"/>
    </source>
</evidence>
<feature type="binding site" evidence="6">
    <location>
        <position position="217"/>
    </location>
    <ligand>
        <name>substrate</name>
    </ligand>
</feature>
<feature type="binding site" evidence="6">
    <location>
        <position position="155"/>
    </location>
    <ligand>
        <name>Fe cation</name>
        <dbReference type="ChEBI" id="CHEBI:24875"/>
    </ligand>
</feature>
<dbReference type="GO" id="GO:0005506">
    <property type="term" value="F:iron ion binding"/>
    <property type="evidence" value="ECO:0007669"/>
    <property type="project" value="UniProtKB-UniRule"/>
</dbReference>
<sequence length="390" mass="42287">MRILAIETSCDETAVSIIEAVGEFPTATYQILGNALFSQVDIHKEFGGVFPMVTKREHAKTLVPMLEQALTEAELLENTPTVLNDTQTEMIISRLEREDGLAGTLLEFLKSHELPEIDLITVTSGPGLEPALWVGISFAKALAVVLDCPVVPVNHMEGHILAALYNVVDDDALAPIAFPAIALLISGGHTELILMKDWAQYEKIGATRDDAVGEAFDKVARLMGLLYPGGPEIGRRADLARTASLPPYKDKLPRPMIGSDDYDFSFSGLKTAVRYAIDGKEMTEEEKNAMSRDFEDAVTEVLIKKTTRAIDNFGAQTLIIGGGVSANNFIRRSFETELLASHPDVEIYLPHRNLSTDNSIMIALAGHAQVAGGRTGGALALMRADGNRSL</sequence>
<comment type="cofactor">
    <cofactor evidence="6">
        <name>Fe(2+)</name>
        <dbReference type="ChEBI" id="CHEBI:29033"/>
    </cofactor>
    <text evidence="6">Binds 1 Fe(2+) ion per subunit.</text>
</comment>
<dbReference type="AlphaFoldDB" id="A0A1F6FPU5"/>
<dbReference type="GO" id="GO:0005737">
    <property type="term" value="C:cytoplasm"/>
    <property type="evidence" value="ECO:0007669"/>
    <property type="project" value="UniProtKB-SubCell"/>
</dbReference>
<name>A0A1F6FPU5_9BACT</name>
<comment type="caution">
    <text evidence="6">Lacks conserved residue(s) required for the propagation of feature annotation.</text>
</comment>
<dbReference type="InterPro" id="IPR017860">
    <property type="entry name" value="Peptidase_M22_CS"/>
</dbReference>
<evidence type="ECO:0000256" key="4">
    <source>
        <dbReference type="ARBA" id="ARBA00023315"/>
    </source>
</evidence>
<protein>
    <recommendedName>
        <fullName evidence="6">tRNA N6-adenosine threonylcarbamoyltransferase</fullName>
        <ecNumber evidence="6">2.3.1.234</ecNumber>
    </recommendedName>
    <alternativeName>
        <fullName evidence="6">N6-L-threonylcarbamoyladenine synthase</fullName>
        <shortName evidence="6">t(6)A synthase</shortName>
    </alternativeName>
    <alternativeName>
        <fullName evidence="6">t(6)A37 threonylcarbamoyladenosine biosynthesis protein TsaD</fullName>
    </alternativeName>
    <alternativeName>
        <fullName evidence="6">tRNA threonylcarbamoyladenosine biosynthesis protein TsaD</fullName>
    </alternativeName>
</protein>
<dbReference type="InterPro" id="IPR022450">
    <property type="entry name" value="TsaD"/>
</dbReference>
<dbReference type="NCBIfam" id="TIGR00329">
    <property type="entry name" value="gcp_kae1"/>
    <property type="match status" value="1"/>
</dbReference>
<keyword evidence="3 6" id="KW-0479">Metal-binding</keyword>
<comment type="similarity">
    <text evidence="6">Belongs to the KAE1 / TsaD family.</text>
</comment>
<feature type="binding site" evidence="6">
    <location>
        <begin position="184"/>
        <end position="188"/>
    </location>
    <ligand>
        <name>substrate</name>
    </ligand>
</feature>
<dbReference type="PANTHER" id="PTHR11735">
    <property type="entry name" value="TRNA N6-ADENOSINE THREONYLCARBAMOYLTRANSFERASE"/>
    <property type="match status" value="1"/>
</dbReference>
<keyword evidence="2 6" id="KW-0819">tRNA processing</keyword>
<dbReference type="SUPFAM" id="SSF53067">
    <property type="entry name" value="Actin-like ATPase domain"/>
    <property type="match status" value="2"/>
</dbReference>
<dbReference type="InterPro" id="IPR043129">
    <property type="entry name" value="ATPase_NBD"/>
</dbReference>
<dbReference type="Gene3D" id="3.30.420.40">
    <property type="match status" value="2"/>
</dbReference>
<dbReference type="PRINTS" id="PR00789">
    <property type="entry name" value="OSIALOPTASE"/>
</dbReference>
<keyword evidence="6" id="KW-0963">Cytoplasm</keyword>
<dbReference type="PROSITE" id="PS01016">
    <property type="entry name" value="GLYCOPROTEASE"/>
    <property type="match status" value="1"/>
</dbReference>
<accession>A0A1F6FPU5</accession>
<organism evidence="8 9">
    <name type="scientific">Candidatus Kaiserbacteria bacterium RIFOXYD1_FULL_42_15</name>
    <dbReference type="NCBI Taxonomy" id="1798532"/>
    <lineage>
        <taxon>Bacteria</taxon>
        <taxon>Candidatus Kaiseribacteriota</taxon>
    </lineage>
</organism>
<feature type="binding site" evidence="6">
    <location>
        <position position="159"/>
    </location>
    <ligand>
        <name>Fe cation</name>
        <dbReference type="ChEBI" id="CHEBI:24875"/>
    </ligand>
</feature>
<dbReference type="Proteomes" id="UP000179230">
    <property type="component" value="Unassembled WGS sequence"/>
</dbReference>
<evidence type="ECO:0000313" key="9">
    <source>
        <dbReference type="Proteomes" id="UP000179230"/>
    </source>
</evidence>
<dbReference type="InterPro" id="IPR000905">
    <property type="entry name" value="Gcp-like_dom"/>
</dbReference>
<proteinExistence type="inferred from homology"/>
<keyword evidence="6" id="KW-0408">Iron</keyword>
<comment type="subcellular location">
    <subcellularLocation>
        <location evidence="6">Cytoplasm</location>
    </subcellularLocation>
</comment>
<dbReference type="InterPro" id="IPR017861">
    <property type="entry name" value="KAE1/TsaD"/>
</dbReference>
<dbReference type="PANTHER" id="PTHR11735:SF6">
    <property type="entry name" value="TRNA N6-ADENOSINE THREONYLCARBAMOYLTRANSFERASE, MITOCHONDRIAL"/>
    <property type="match status" value="1"/>
</dbReference>
<feature type="domain" description="Gcp-like" evidence="7">
    <location>
        <begin position="30"/>
        <end position="75"/>
    </location>
</feature>
<reference evidence="8 9" key="1">
    <citation type="journal article" date="2016" name="Nat. Commun.">
        <title>Thousands of microbial genomes shed light on interconnected biogeochemical processes in an aquifer system.</title>
        <authorList>
            <person name="Anantharaman K."/>
            <person name="Brown C.T."/>
            <person name="Hug L.A."/>
            <person name="Sharon I."/>
            <person name="Castelle C.J."/>
            <person name="Probst A.J."/>
            <person name="Thomas B.C."/>
            <person name="Singh A."/>
            <person name="Wilkins M.J."/>
            <person name="Karaoz U."/>
            <person name="Brodie E.L."/>
            <person name="Williams K.H."/>
            <person name="Hubbard S.S."/>
            <person name="Banfield J.F."/>
        </authorList>
    </citation>
    <scope>NUCLEOTIDE SEQUENCE [LARGE SCALE GENOMIC DNA]</scope>
</reference>
<feature type="binding site" evidence="6">
    <location>
        <position position="230"/>
    </location>
    <ligand>
        <name>substrate</name>
    </ligand>
</feature>
<feature type="domain" description="Gcp-like" evidence="7">
    <location>
        <begin position="113"/>
        <end position="363"/>
    </location>
</feature>
<dbReference type="GO" id="GO:0002949">
    <property type="term" value="P:tRNA threonylcarbamoyladenosine modification"/>
    <property type="evidence" value="ECO:0007669"/>
    <property type="project" value="UniProtKB-UniRule"/>
</dbReference>
<evidence type="ECO:0000256" key="2">
    <source>
        <dbReference type="ARBA" id="ARBA00022694"/>
    </source>
</evidence>
<comment type="caution">
    <text evidence="8">The sequence shown here is derived from an EMBL/GenBank/DDBJ whole genome shotgun (WGS) entry which is preliminary data.</text>
</comment>
<dbReference type="EMBL" id="MFMT01000038">
    <property type="protein sequence ID" value="OGG87878.1"/>
    <property type="molecule type" value="Genomic_DNA"/>
</dbReference>
<comment type="function">
    <text evidence="6">Required for the formation of a threonylcarbamoyl group on adenosine at position 37 (t(6)A37) in tRNAs that read codons beginning with adenine. Is involved in the transfer of the threonylcarbamoyl moiety of threonylcarbamoyl-AMP (TC-AMP) to the N6 group of A37, together with TsaE and TsaB. TsaD likely plays a direct catalytic role in this reaction.</text>
</comment>
<comment type="catalytic activity">
    <reaction evidence="5 6">
        <text>L-threonylcarbamoyladenylate + adenosine(37) in tRNA = N(6)-L-threonylcarbamoyladenosine(37) in tRNA + AMP + H(+)</text>
        <dbReference type="Rhea" id="RHEA:37059"/>
        <dbReference type="Rhea" id="RHEA-COMP:10162"/>
        <dbReference type="Rhea" id="RHEA-COMP:10163"/>
        <dbReference type="ChEBI" id="CHEBI:15378"/>
        <dbReference type="ChEBI" id="CHEBI:73682"/>
        <dbReference type="ChEBI" id="CHEBI:74411"/>
        <dbReference type="ChEBI" id="CHEBI:74418"/>
        <dbReference type="ChEBI" id="CHEBI:456215"/>
        <dbReference type="EC" id="2.3.1.234"/>
    </reaction>
</comment>
<evidence type="ECO:0000313" key="8">
    <source>
        <dbReference type="EMBL" id="OGG87878.1"/>
    </source>
</evidence>
<feature type="binding site" evidence="6">
    <location>
        <position position="357"/>
    </location>
    <ligand>
        <name>Fe cation</name>
        <dbReference type="ChEBI" id="CHEBI:24875"/>
    </ligand>
</feature>
<evidence type="ECO:0000256" key="3">
    <source>
        <dbReference type="ARBA" id="ARBA00022723"/>
    </source>
</evidence>
<dbReference type="EC" id="2.3.1.234" evidence="6"/>
<dbReference type="GO" id="GO:0061711">
    <property type="term" value="F:tRNA N(6)-L-threonylcarbamoyladenine synthase activity"/>
    <property type="evidence" value="ECO:0007669"/>
    <property type="project" value="UniProtKB-EC"/>
</dbReference>